<gene>
    <name evidence="2" type="ORF">DesfrDRAFT_3825</name>
</gene>
<dbReference type="RefSeq" id="WP_005996636.1">
    <property type="nucleotide sequence ID" value="NZ_AECZ01000044.1"/>
</dbReference>
<proteinExistence type="predicted"/>
<feature type="domain" description="Amine oxidase" evidence="1">
    <location>
        <begin position="18"/>
        <end position="340"/>
    </location>
</feature>
<dbReference type="InterPro" id="IPR036188">
    <property type="entry name" value="FAD/NAD-bd_sf"/>
</dbReference>
<comment type="caution">
    <text evidence="2">The sequence shown here is derived from an EMBL/GenBank/DDBJ whole genome shotgun (WGS) entry which is preliminary data.</text>
</comment>
<evidence type="ECO:0000259" key="1">
    <source>
        <dbReference type="Pfam" id="PF01593"/>
    </source>
</evidence>
<dbReference type="InterPro" id="IPR002937">
    <property type="entry name" value="Amino_oxidase"/>
</dbReference>
<dbReference type="PANTHER" id="PTHR21197:SF0">
    <property type="entry name" value="UDP-GALACTOPYRANOSE MUTASE"/>
    <property type="match status" value="1"/>
</dbReference>
<dbReference type="GO" id="GO:0050660">
    <property type="term" value="F:flavin adenine dinucleotide binding"/>
    <property type="evidence" value="ECO:0007669"/>
    <property type="project" value="TreeGrafter"/>
</dbReference>
<sequence length="452" mass="49229">MSTAPPASPPVVIVGGGVAGLACAAKLTAAGWPVVVLERESEAGGLLRSASLDGVVFDLGPHVLFLDHPGRGEAFLREVLDGAPVIRHPFAFAIHAGGRYWKFPNHFDFLRYPTRYKLEALRAALKRRGAPPPEPIPASLELAEKCGPGLYGLLFRDLFAKKALMNPAELHHHWLARVDRTIDNAKEPFLRRGKAGAVLAALGRLRQRYTYPRGGLGDVPRLLAERIRKSGGEIVTGAADIALERQGDRITAVLLPERRIPCRHLVWTAPLNALNSALEERAVPILPTITMRLALLTYNRAKRVHRPYVYTYHPDPAMLANRFYYPESIFRELGPADREGLCLEINVATGDGDVPSETETLSRAVADVAHAGLYPPQALREARVVTLPAAMPVYPLDYERNLEAATTPVRGIANAHAVGRQGGFYFCLTPAAVTQGLKMADHLLGTEPQPGA</sequence>
<dbReference type="Pfam" id="PF01593">
    <property type="entry name" value="Amino_oxidase"/>
    <property type="match status" value="1"/>
</dbReference>
<dbReference type="GO" id="GO:0008767">
    <property type="term" value="F:UDP-galactopyranose mutase activity"/>
    <property type="evidence" value="ECO:0007669"/>
    <property type="project" value="TreeGrafter"/>
</dbReference>
<reference evidence="2 3" key="1">
    <citation type="submission" date="2010-08" db="EMBL/GenBank/DDBJ databases">
        <title>The draft genome of Desulfovibrio fructosovorans JJ.</title>
        <authorList>
            <consortium name="US DOE Joint Genome Institute (JGI-PGF)"/>
            <person name="Lucas S."/>
            <person name="Copeland A."/>
            <person name="Lapidus A."/>
            <person name="Cheng J.-F."/>
            <person name="Bruce D."/>
            <person name="Goodwin L."/>
            <person name="Pitluck S."/>
            <person name="Land M.L."/>
            <person name="Hauser L."/>
            <person name="Chang Y.-J."/>
            <person name="Jeffries C."/>
            <person name="Wall J.D."/>
            <person name="Stahl D.A."/>
            <person name="Arkin A.P."/>
            <person name="Dehal P."/>
            <person name="Stolyar S.M."/>
            <person name="Hazen T.C."/>
            <person name="Woyke T.J."/>
        </authorList>
    </citation>
    <scope>NUCLEOTIDE SEQUENCE [LARGE SCALE GENOMIC DNA]</scope>
    <source>
        <strain evidence="2 3">JJ</strain>
    </source>
</reference>
<evidence type="ECO:0000313" key="3">
    <source>
        <dbReference type="Proteomes" id="UP000006250"/>
    </source>
</evidence>
<organism evidence="2 3">
    <name type="scientific">Solidesulfovibrio fructosivorans JJ]</name>
    <dbReference type="NCBI Taxonomy" id="596151"/>
    <lineage>
        <taxon>Bacteria</taxon>
        <taxon>Pseudomonadati</taxon>
        <taxon>Thermodesulfobacteriota</taxon>
        <taxon>Desulfovibrionia</taxon>
        <taxon>Desulfovibrionales</taxon>
        <taxon>Desulfovibrionaceae</taxon>
        <taxon>Solidesulfovibrio</taxon>
    </lineage>
</organism>
<dbReference type="OrthoDB" id="9772409at2"/>
<dbReference type="GO" id="GO:0016491">
    <property type="term" value="F:oxidoreductase activity"/>
    <property type="evidence" value="ECO:0007669"/>
    <property type="project" value="InterPro"/>
</dbReference>
<accession>E1K1S5</accession>
<dbReference type="Proteomes" id="UP000006250">
    <property type="component" value="Unassembled WGS sequence"/>
</dbReference>
<dbReference type="Gene3D" id="3.50.50.60">
    <property type="entry name" value="FAD/NAD(P)-binding domain"/>
    <property type="match status" value="1"/>
</dbReference>
<protein>
    <submittedName>
        <fullName evidence="2">Amine oxidase</fullName>
    </submittedName>
</protein>
<dbReference type="STRING" id="596151.DesfrDRAFT_3825"/>
<dbReference type="AlphaFoldDB" id="E1K1S5"/>
<evidence type="ECO:0000313" key="2">
    <source>
        <dbReference type="EMBL" id="EFL49425.1"/>
    </source>
</evidence>
<keyword evidence="3" id="KW-1185">Reference proteome</keyword>
<dbReference type="PRINTS" id="PR00419">
    <property type="entry name" value="ADXRDTASE"/>
</dbReference>
<dbReference type="SUPFAM" id="SSF51905">
    <property type="entry name" value="FAD/NAD(P)-binding domain"/>
    <property type="match status" value="1"/>
</dbReference>
<dbReference type="GO" id="GO:0005829">
    <property type="term" value="C:cytosol"/>
    <property type="evidence" value="ECO:0007669"/>
    <property type="project" value="TreeGrafter"/>
</dbReference>
<name>E1K1S5_SOLFR</name>
<dbReference type="PANTHER" id="PTHR21197">
    <property type="entry name" value="UDP-GALACTOPYRANOSE MUTASE"/>
    <property type="match status" value="1"/>
</dbReference>
<dbReference type="EMBL" id="AECZ01000044">
    <property type="protein sequence ID" value="EFL49425.1"/>
    <property type="molecule type" value="Genomic_DNA"/>
</dbReference>
<dbReference type="eggNOG" id="COG1232">
    <property type="taxonomic scope" value="Bacteria"/>
</dbReference>